<proteinExistence type="predicted"/>
<dbReference type="EMBL" id="AOTZ01000004">
    <property type="protein sequence ID" value="EZP77599.1"/>
    <property type="molecule type" value="Genomic_DNA"/>
</dbReference>
<dbReference type="Proteomes" id="UP000023566">
    <property type="component" value="Chromosome"/>
</dbReference>
<dbReference type="Pfam" id="PF26372">
    <property type="entry name" value="DUF8096"/>
    <property type="match status" value="1"/>
</dbReference>
<protein>
    <recommendedName>
        <fullName evidence="1">DUF8096 domain-containing protein</fullName>
    </recommendedName>
</protein>
<evidence type="ECO:0000313" key="3">
    <source>
        <dbReference type="Proteomes" id="UP000023566"/>
    </source>
</evidence>
<comment type="caution">
    <text evidence="2">The sequence shown here is derived from an EMBL/GenBank/DDBJ whole genome shotgun (WGS) entry which is preliminary data.</text>
</comment>
<accession>A0ABC9VGG3</accession>
<organism evidence="2 3">
    <name type="scientific">Parageobacillus genomosp. 1</name>
    <dbReference type="NCBI Taxonomy" id="1295642"/>
    <lineage>
        <taxon>Bacteria</taxon>
        <taxon>Bacillati</taxon>
        <taxon>Bacillota</taxon>
        <taxon>Bacilli</taxon>
        <taxon>Bacillales</taxon>
        <taxon>Anoxybacillaceae</taxon>
        <taxon>Parageobacillus</taxon>
    </lineage>
</organism>
<sequence>MTFNKGFYCPTCGPIEKSKKKTIKKVQYDTCPECGEIVTPWERPLNERAGRCGNCGNASFTLAIVKHHLLRCCKQCKQVYDVDAEKVIRKGEKEHEFAKTL</sequence>
<dbReference type="InterPro" id="IPR058409">
    <property type="entry name" value="DUF8096"/>
</dbReference>
<name>A0ABC9VGG3_9BACL</name>
<evidence type="ECO:0000259" key="1">
    <source>
        <dbReference type="Pfam" id="PF26372"/>
    </source>
</evidence>
<keyword evidence="3" id="KW-1185">Reference proteome</keyword>
<dbReference type="RefSeq" id="WP_043904694.1">
    <property type="nucleotide sequence ID" value="NZ_CM002692.1"/>
</dbReference>
<reference evidence="2 3" key="1">
    <citation type="journal article" date="2014" name="Appl. Microbiol. Biotechnol.">
        <title>Transformable facultative thermophile Geobacillus stearothermophilus NUB3621 as a host strain for metabolic engineering.</title>
        <authorList>
            <person name="Blanchard K."/>
            <person name="Robic S."/>
            <person name="Matsumura I."/>
        </authorList>
    </citation>
    <scope>NUCLEOTIDE SEQUENCE [LARGE SCALE GENOMIC DNA]</scope>
    <source>
        <strain evidence="2 3">NUB3621</strain>
    </source>
</reference>
<feature type="domain" description="DUF8096" evidence="1">
    <location>
        <begin position="37"/>
        <end position="78"/>
    </location>
</feature>
<dbReference type="AlphaFoldDB" id="A0ABC9VGG3"/>
<gene>
    <name evidence="2" type="ORF">H839_08199</name>
</gene>
<evidence type="ECO:0000313" key="2">
    <source>
        <dbReference type="EMBL" id="EZP77599.1"/>
    </source>
</evidence>